<comment type="caution">
    <text evidence="1">The sequence shown here is derived from an EMBL/GenBank/DDBJ whole genome shotgun (WGS) entry which is preliminary data.</text>
</comment>
<feature type="non-terminal residue" evidence="1">
    <location>
        <position position="149"/>
    </location>
</feature>
<sequence length="149" mass="16446">MPAPDVSIPAQESRPVVGHVNLMVDTFIANVQEEDLRPIIRGLLSSGLPGIAKTFTEVARGYYLYKREPFELRNEYLFKISDEGELVPTSHYDEALEHARSLYGIGMGLAGLGLLSSMVSATLGVRWCEDDKVFCALVVLDSDIMQAIQ</sequence>
<keyword evidence="2" id="KW-1185">Reference proteome</keyword>
<name>A0ABR3ENS9_9AGAR</name>
<dbReference type="Proteomes" id="UP001465976">
    <property type="component" value="Unassembled WGS sequence"/>
</dbReference>
<organism evidence="1 2">
    <name type="scientific">Marasmius crinis-equi</name>
    <dbReference type="NCBI Taxonomy" id="585013"/>
    <lineage>
        <taxon>Eukaryota</taxon>
        <taxon>Fungi</taxon>
        <taxon>Dikarya</taxon>
        <taxon>Basidiomycota</taxon>
        <taxon>Agaricomycotina</taxon>
        <taxon>Agaricomycetes</taxon>
        <taxon>Agaricomycetidae</taxon>
        <taxon>Agaricales</taxon>
        <taxon>Marasmiineae</taxon>
        <taxon>Marasmiaceae</taxon>
        <taxon>Marasmius</taxon>
    </lineage>
</organism>
<evidence type="ECO:0000313" key="1">
    <source>
        <dbReference type="EMBL" id="KAL0564534.1"/>
    </source>
</evidence>
<dbReference type="EMBL" id="JBAHYK010002721">
    <property type="protein sequence ID" value="KAL0564534.1"/>
    <property type="molecule type" value="Genomic_DNA"/>
</dbReference>
<proteinExistence type="predicted"/>
<accession>A0ABR3ENS9</accession>
<gene>
    <name evidence="1" type="ORF">V5O48_017511</name>
</gene>
<protein>
    <submittedName>
        <fullName evidence="1">Uncharacterized protein</fullName>
    </submittedName>
</protein>
<reference evidence="1 2" key="1">
    <citation type="submission" date="2024-02" db="EMBL/GenBank/DDBJ databases">
        <title>A draft genome for the cacao thread blight pathogen Marasmius crinis-equi.</title>
        <authorList>
            <person name="Cohen S.P."/>
            <person name="Baruah I.K."/>
            <person name="Amoako-Attah I."/>
            <person name="Bukari Y."/>
            <person name="Meinhardt L.W."/>
            <person name="Bailey B.A."/>
        </authorList>
    </citation>
    <scope>NUCLEOTIDE SEQUENCE [LARGE SCALE GENOMIC DNA]</scope>
    <source>
        <strain evidence="1 2">GH-76</strain>
    </source>
</reference>
<evidence type="ECO:0000313" key="2">
    <source>
        <dbReference type="Proteomes" id="UP001465976"/>
    </source>
</evidence>